<dbReference type="CDD" id="cd00956">
    <property type="entry name" value="Transaldolase_FSA"/>
    <property type="match status" value="1"/>
</dbReference>
<evidence type="ECO:0000256" key="3">
    <source>
        <dbReference type="ARBA" id="ARBA00023270"/>
    </source>
</evidence>
<dbReference type="GO" id="GO:0005737">
    <property type="term" value="C:cytoplasm"/>
    <property type="evidence" value="ECO:0007669"/>
    <property type="project" value="UniProtKB-SubCell"/>
</dbReference>
<gene>
    <name evidence="4" type="ORF">I6N95_12390</name>
</gene>
<name>A0A940P592_9ENTE</name>
<dbReference type="Proteomes" id="UP000674938">
    <property type="component" value="Unassembled WGS sequence"/>
</dbReference>
<dbReference type="PANTHER" id="PTHR10683:SF28">
    <property type="entry name" value="TRANSALDOLASE C"/>
    <property type="match status" value="1"/>
</dbReference>
<dbReference type="Gene3D" id="3.20.20.70">
    <property type="entry name" value="Aldolase class I"/>
    <property type="match status" value="1"/>
</dbReference>
<accession>A0A940P592</accession>
<dbReference type="AlphaFoldDB" id="A0A940P592"/>
<keyword evidence="5" id="KW-1185">Reference proteome</keyword>
<dbReference type="InterPro" id="IPR001585">
    <property type="entry name" value="TAL/FSA"/>
</dbReference>
<dbReference type="SUPFAM" id="SSF51569">
    <property type="entry name" value="Aldolase"/>
    <property type="match status" value="1"/>
</dbReference>
<evidence type="ECO:0000313" key="4">
    <source>
        <dbReference type="EMBL" id="MBP1041809.1"/>
    </source>
</evidence>
<dbReference type="GO" id="GO:0005975">
    <property type="term" value="P:carbohydrate metabolic process"/>
    <property type="evidence" value="ECO:0007669"/>
    <property type="project" value="InterPro"/>
</dbReference>
<dbReference type="Pfam" id="PF00923">
    <property type="entry name" value="TAL_FSA"/>
    <property type="match status" value="1"/>
</dbReference>
<organism evidence="4 5">
    <name type="scientific">Vagococcus allomyrinae</name>
    <dbReference type="NCBI Taxonomy" id="2794353"/>
    <lineage>
        <taxon>Bacteria</taxon>
        <taxon>Bacillati</taxon>
        <taxon>Bacillota</taxon>
        <taxon>Bacilli</taxon>
        <taxon>Lactobacillales</taxon>
        <taxon>Enterococcaceae</taxon>
        <taxon>Vagococcus</taxon>
    </lineage>
</organism>
<dbReference type="GO" id="GO:0016832">
    <property type="term" value="F:aldehyde-lyase activity"/>
    <property type="evidence" value="ECO:0007669"/>
    <property type="project" value="InterPro"/>
</dbReference>
<dbReference type="RefSeq" id="WP_209528348.1">
    <property type="nucleotide sequence ID" value="NZ_JAEEGA010000007.1"/>
</dbReference>
<dbReference type="InterPro" id="IPR013785">
    <property type="entry name" value="Aldolase_TIM"/>
</dbReference>
<sequence>MEFMLDTANLEEISTFVKIVPVAGVTSNPSIIKKEGEINFFEHMKSIRQIIGFESSLHVQVVAETYGGMLADAKMILSQIDDQVYIKVPVSQVGLRAIKELKKQGVNVTATAIYTKFQAYLAIAAKADYIAPYFNRMENLNSDACEAITEMSREIERTNSQTKILAASFKNVKQVNSALECGAHAATMGVDIINQAFANPSIQKAVTDFSTDWQAVNGDTTIATLLESIN</sequence>
<reference evidence="4" key="1">
    <citation type="submission" date="2020-12" db="EMBL/GenBank/DDBJ databases">
        <title>Vagococcus allomyrinae sp. nov. and Enterococcus lavae sp. nov., isolated from the larvae of Allomyrina dichotoma.</title>
        <authorList>
            <person name="Lee S.D."/>
        </authorList>
    </citation>
    <scope>NUCLEOTIDE SEQUENCE</scope>
    <source>
        <strain evidence="4">BWB3-3</strain>
    </source>
</reference>
<proteinExistence type="predicted"/>
<dbReference type="PROSITE" id="PS01054">
    <property type="entry name" value="TRANSALDOLASE_1"/>
    <property type="match status" value="1"/>
</dbReference>
<evidence type="ECO:0000313" key="5">
    <source>
        <dbReference type="Proteomes" id="UP000674938"/>
    </source>
</evidence>
<evidence type="ECO:0000256" key="1">
    <source>
        <dbReference type="ARBA" id="ARBA00004496"/>
    </source>
</evidence>
<dbReference type="EMBL" id="JAEEGA010000007">
    <property type="protein sequence ID" value="MBP1041809.1"/>
    <property type="molecule type" value="Genomic_DNA"/>
</dbReference>
<comment type="subcellular location">
    <subcellularLocation>
        <location evidence="1">Cytoplasm</location>
    </subcellularLocation>
</comment>
<dbReference type="PANTHER" id="PTHR10683">
    <property type="entry name" value="TRANSALDOLASE"/>
    <property type="match status" value="1"/>
</dbReference>
<dbReference type="FunFam" id="3.20.20.70:FF:000018">
    <property type="entry name" value="Probable transaldolase"/>
    <property type="match status" value="1"/>
</dbReference>
<dbReference type="InterPro" id="IPR018225">
    <property type="entry name" value="Transaldolase_AS"/>
</dbReference>
<protein>
    <submittedName>
        <fullName evidence="4">Fructose-6-phosphate aldolase</fullName>
    </submittedName>
</protein>
<dbReference type="InterPro" id="IPR033919">
    <property type="entry name" value="TSA/FSA_arc/bac"/>
</dbReference>
<dbReference type="NCBIfam" id="NF009299">
    <property type="entry name" value="PRK12656.1"/>
    <property type="match status" value="1"/>
</dbReference>
<comment type="caution">
    <text evidence="4">The sequence shown here is derived from an EMBL/GenBank/DDBJ whole genome shotgun (WGS) entry which is preliminary data.</text>
</comment>
<evidence type="ECO:0000256" key="2">
    <source>
        <dbReference type="ARBA" id="ARBA00022490"/>
    </source>
</evidence>
<keyword evidence="2" id="KW-0963">Cytoplasm</keyword>
<keyword evidence="3" id="KW-0704">Schiff base</keyword>